<evidence type="ECO:0000313" key="3">
    <source>
        <dbReference type="EMBL" id="PTN10075.1"/>
    </source>
</evidence>
<accession>A0A2T5C5A1</accession>
<feature type="domain" description="Endonuclease/exonuclease/phosphatase" evidence="2">
    <location>
        <begin position="27"/>
        <end position="330"/>
    </location>
</feature>
<gene>
    <name evidence="3" type="ORF">C8N47_10258</name>
</gene>
<dbReference type="Gene3D" id="3.60.10.10">
    <property type="entry name" value="Endonuclease/exonuclease/phosphatase"/>
    <property type="match status" value="1"/>
</dbReference>
<dbReference type="RefSeq" id="WP_107820867.1">
    <property type="nucleotide sequence ID" value="NZ_OY782574.1"/>
</dbReference>
<feature type="signal peptide" evidence="1">
    <location>
        <begin position="1"/>
        <end position="20"/>
    </location>
</feature>
<evidence type="ECO:0000313" key="4">
    <source>
        <dbReference type="Proteomes" id="UP000243525"/>
    </source>
</evidence>
<reference evidence="3 4" key="1">
    <citation type="submission" date="2018-04" db="EMBL/GenBank/DDBJ databases">
        <title>Genomic Encyclopedia of Archaeal and Bacterial Type Strains, Phase II (KMG-II): from individual species to whole genera.</title>
        <authorList>
            <person name="Goeker M."/>
        </authorList>
    </citation>
    <scope>NUCLEOTIDE SEQUENCE [LARGE SCALE GENOMIC DNA]</scope>
    <source>
        <strain evidence="3 4">DSM 28823</strain>
    </source>
</reference>
<dbReference type="SUPFAM" id="SSF56219">
    <property type="entry name" value="DNase I-like"/>
    <property type="match status" value="1"/>
</dbReference>
<keyword evidence="1" id="KW-0732">Signal</keyword>
<dbReference type="Pfam" id="PF19580">
    <property type="entry name" value="Exo_endo_phos_3"/>
    <property type="match status" value="1"/>
</dbReference>
<dbReference type="GO" id="GO:0003824">
    <property type="term" value="F:catalytic activity"/>
    <property type="evidence" value="ECO:0007669"/>
    <property type="project" value="InterPro"/>
</dbReference>
<dbReference type="EMBL" id="QAAD01000002">
    <property type="protein sequence ID" value="PTN10075.1"/>
    <property type="molecule type" value="Genomic_DNA"/>
</dbReference>
<dbReference type="PANTHER" id="PTHR42834">
    <property type="entry name" value="ENDONUCLEASE/EXONUCLEASE/PHOSPHATASE FAMILY PROTEIN (AFU_ORTHOLOGUE AFUA_3G09210)"/>
    <property type="match status" value="1"/>
</dbReference>
<feature type="chain" id="PRO_5015463376" description="Endonuclease/exonuclease/phosphatase domain-containing protein" evidence="1">
    <location>
        <begin position="21"/>
        <end position="330"/>
    </location>
</feature>
<comment type="caution">
    <text evidence="3">The sequence shown here is derived from an EMBL/GenBank/DDBJ whole genome shotgun (WGS) entry which is preliminary data.</text>
</comment>
<protein>
    <recommendedName>
        <fullName evidence="2">Endonuclease/exonuclease/phosphatase domain-containing protein</fullName>
    </recommendedName>
</protein>
<dbReference type="PANTHER" id="PTHR42834:SF1">
    <property type="entry name" value="ENDONUCLEASE_EXONUCLEASE_PHOSPHATASE FAMILY PROTEIN (AFU_ORTHOLOGUE AFUA_3G09210)"/>
    <property type="match status" value="1"/>
</dbReference>
<dbReference type="InterPro" id="IPR005135">
    <property type="entry name" value="Endo/exonuclease/phosphatase"/>
</dbReference>
<organism evidence="3 4">
    <name type="scientific">Mangrovibacterium marinum</name>
    <dbReference type="NCBI Taxonomy" id="1639118"/>
    <lineage>
        <taxon>Bacteria</taxon>
        <taxon>Pseudomonadati</taxon>
        <taxon>Bacteroidota</taxon>
        <taxon>Bacteroidia</taxon>
        <taxon>Marinilabiliales</taxon>
        <taxon>Prolixibacteraceae</taxon>
        <taxon>Mangrovibacterium</taxon>
    </lineage>
</organism>
<evidence type="ECO:0000259" key="2">
    <source>
        <dbReference type="Pfam" id="PF19580"/>
    </source>
</evidence>
<sequence length="330" mass="36535">MAKYGLVVALVVLFVSCRTAKDAKRLTVVSYNVENLFDTVDDPQTNDNEFLPTAKKKWTPERYQKKLDDLARVLADISPDDLPEIIGLAEVENQQVLDDLVNTKALAPGQYKIAHRESPDKRGIDVALLYRPATFKLGGYQAIAVDPGFATRDILHVWGKFRNESFHFFVNHWPSRIGGLGKTEAARVIAAETLKKKVDQLVADDPDACIVIMGDMNDEPFNKSLRLVLGAGSPGAGSDLVNLMAPLAEAGQGTYNYRGKWNMLDNLVVSSNLLDEKGYRLSSPAGVVFRESWMEHTNAKGEVSPNRTYGGPNYYGGVSDHFPVYLTLER</sequence>
<dbReference type="Proteomes" id="UP000243525">
    <property type="component" value="Unassembled WGS sequence"/>
</dbReference>
<dbReference type="AlphaFoldDB" id="A0A2T5C5A1"/>
<keyword evidence="4" id="KW-1185">Reference proteome</keyword>
<name>A0A2T5C5A1_9BACT</name>
<dbReference type="OrthoDB" id="9802724at2"/>
<dbReference type="InterPro" id="IPR036691">
    <property type="entry name" value="Endo/exonu/phosph_ase_sf"/>
</dbReference>
<evidence type="ECO:0000256" key="1">
    <source>
        <dbReference type="SAM" id="SignalP"/>
    </source>
</evidence>
<proteinExistence type="predicted"/>
<dbReference type="PROSITE" id="PS51257">
    <property type="entry name" value="PROKAR_LIPOPROTEIN"/>
    <property type="match status" value="1"/>
</dbReference>